<dbReference type="Proteomes" id="UP000006514">
    <property type="component" value="Unassembled WGS sequence"/>
</dbReference>
<feature type="compositionally biased region" description="Polar residues" evidence="2">
    <location>
        <begin position="155"/>
        <end position="178"/>
    </location>
</feature>
<feature type="compositionally biased region" description="Low complexity" evidence="2">
    <location>
        <begin position="794"/>
        <end position="804"/>
    </location>
</feature>
<accession>J0WQ39</accession>
<dbReference type="KEGG" id="adl:AURDEDRAFT_176961"/>
<feature type="region of interest" description="Disordered" evidence="2">
    <location>
        <begin position="876"/>
        <end position="923"/>
    </location>
</feature>
<dbReference type="InParanoid" id="J0WQ39"/>
<feature type="region of interest" description="Disordered" evidence="2">
    <location>
        <begin position="153"/>
        <end position="195"/>
    </location>
</feature>
<feature type="compositionally biased region" description="Basic and acidic residues" evidence="2">
    <location>
        <begin position="179"/>
        <end position="190"/>
    </location>
</feature>
<evidence type="ECO:0000313" key="3">
    <source>
        <dbReference type="EMBL" id="EJD33974.1"/>
    </source>
</evidence>
<keyword evidence="1" id="KW-0175">Coiled coil</keyword>
<feature type="compositionally biased region" description="Low complexity" evidence="2">
    <location>
        <begin position="812"/>
        <end position="836"/>
    </location>
</feature>
<proteinExistence type="predicted"/>
<feature type="region of interest" description="Disordered" evidence="2">
    <location>
        <begin position="305"/>
        <end position="331"/>
    </location>
</feature>
<gene>
    <name evidence="3" type="ORF">AURDEDRAFT_176961</name>
</gene>
<keyword evidence="4" id="KW-1185">Reference proteome</keyword>
<dbReference type="OrthoDB" id="2634326at2759"/>
<evidence type="ECO:0000256" key="1">
    <source>
        <dbReference type="SAM" id="Coils"/>
    </source>
</evidence>
<evidence type="ECO:0000256" key="2">
    <source>
        <dbReference type="SAM" id="MobiDB-lite"/>
    </source>
</evidence>
<feature type="region of interest" description="Disordered" evidence="2">
    <location>
        <begin position="766"/>
        <end position="850"/>
    </location>
</feature>
<feature type="coiled-coil region" evidence="1">
    <location>
        <begin position="663"/>
        <end position="720"/>
    </location>
</feature>
<name>J0WQ39_AURST</name>
<evidence type="ECO:0000313" key="4">
    <source>
        <dbReference type="Proteomes" id="UP000006514"/>
    </source>
</evidence>
<feature type="compositionally biased region" description="Pro residues" evidence="2">
    <location>
        <begin position="774"/>
        <end position="785"/>
    </location>
</feature>
<sequence>MPPGARAYQPAPLTARLASSHKSQGEENFHHQHDLSAKELGLEEQQKTRVSHRLLLVQSFECSPRELSLVERLERLGRERAKFVHQLVHQLHHQHDLGANELGVEEQRNTGHTSATSTPATRSPLAQDLVGEREQHNLKANDLAIEDNEEKVDNHNATAPPNQRINGATLSTDGTSRTNADETERPLTDPDREEGEINEELHEDIAMDIPEPWGPGKTSASFDEPDPWAVDAMDEDGTYGPHKWRPGTEMTWAQYQANARMFSDVAFQRTLPKWHQGPLPDRAVVNKNLQLQDYIAMAWVEHDKKKPAAPNESRASPPPESQFSKNPYSGASRAASYPDRYYHKDEDWFPYVSYWPHNVEPEYAIRANRVNAPPVPPSPNVPKKLRWDARYGNHERTWVPQWGHLEVGMRYLAFIPIKRPRIPREFDLLKKEGGWYFAVHNEECDDIAWFRVKPKHMDVVAKGLWRLKPTVVRAMHGAAQEVGEAWKRERLSIPAEQRAAWHKAAPTAKFSEFWATMAYLFCEGVSEGELRGALVAFQRILLELRGWLAFSGALRKAQKSMFARRWGNHKAAHSDMKLMFGRRDSRGVFVLSDEDLARLYADYDVPVWLCMKYQDGFRLSLTGRFWGNGTKYYGSSGFTAEVTLWLREQGTKRPVGYMALAICREKEREAAQLAALDKEVREEEALRKKKQEEWKKIDVAKAAEKAKRQAQVRAQAEKMRASASTRNAPFWVPTLDSAVLMRPLSPDPTGASTSATRQVDDELFDHFFPRGAGTPPPEQTPPPKPSQRAEPSTSHASPPAMSGASPPPAPSVPREAATSTSRASPSRSNSPIRASPPASPRPSPSQPVVELAVQDGNEPPISDPNDATLVVALPPEGKTSVSHKPATDAGTPGGETVTEDKAPKRKAPVEEEAKPAKKARGSTLKAALATMPDPKQFKGVKIRLTSFHEPEVDLPSWWPAKFAWPEEVNRTVDTTRARELTVAVCEMPVPAFAKRQKGIYKMPRLGYFKNAWATKKKEKEKTQEHNISRSLWRWMQIRSYYIAKVSSDPIGNDDGFTADQWRKINKCLLLDAESYPIVKRLGLDVIHQPLEPPEIAEEDEGSSMQAEAPEMTLRQLLDSEKDELYFDGHPVMPPQSEFDDSWLSLEWKRYLIWDISELEFRYEMLSLAMNMRRWYPNKDDLHEIPDIEYFNMVKECWSEGLEALKPMDTNWLCSSRPEQRIPAVRTFAQLMRTWPRAPEMLRAWDDHWDVNSPVPDMESPEYEELERAVWQCYLQSYYDFRGRPAPLPYVRPPRPFADDSSL</sequence>
<organism evidence="3 4">
    <name type="scientific">Auricularia subglabra (strain TFB-10046 / SS5)</name>
    <name type="common">White-rot fungus</name>
    <name type="synonym">Auricularia delicata (strain TFB10046)</name>
    <dbReference type="NCBI Taxonomy" id="717982"/>
    <lineage>
        <taxon>Eukaryota</taxon>
        <taxon>Fungi</taxon>
        <taxon>Dikarya</taxon>
        <taxon>Basidiomycota</taxon>
        <taxon>Agaricomycotina</taxon>
        <taxon>Agaricomycetes</taxon>
        <taxon>Auriculariales</taxon>
        <taxon>Auriculariaceae</taxon>
        <taxon>Auricularia</taxon>
    </lineage>
</organism>
<feature type="compositionally biased region" description="Basic and acidic residues" evidence="2">
    <location>
        <begin position="898"/>
        <end position="915"/>
    </location>
</feature>
<dbReference type="EMBL" id="JH688032">
    <property type="protein sequence ID" value="EJD33974.1"/>
    <property type="molecule type" value="Genomic_DNA"/>
</dbReference>
<protein>
    <submittedName>
        <fullName evidence="3">Uncharacterized protein</fullName>
    </submittedName>
</protein>
<dbReference type="eggNOG" id="ENOG502S35T">
    <property type="taxonomic scope" value="Eukaryota"/>
</dbReference>
<reference evidence="4" key="1">
    <citation type="journal article" date="2012" name="Science">
        <title>The Paleozoic origin of enzymatic lignin decomposition reconstructed from 31 fungal genomes.</title>
        <authorList>
            <person name="Floudas D."/>
            <person name="Binder M."/>
            <person name="Riley R."/>
            <person name="Barry K."/>
            <person name="Blanchette R.A."/>
            <person name="Henrissat B."/>
            <person name="Martinez A.T."/>
            <person name="Otillar R."/>
            <person name="Spatafora J.W."/>
            <person name="Yadav J.S."/>
            <person name="Aerts A."/>
            <person name="Benoit I."/>
            <person name="Boyd A."/>
            <person name="Carlson A."/>
            <person name="Copeland A."/>
            <person name="Coutinho P.M."/>
            <person name="de Vries R.P."/>
            <person name="Ferreira P."/>
            <person name="Findley K."/>
            <person name="Foster B."/>
            <person name="Gaskell J."/>
            <person name="Glotzer D."/>
            <person name="Gorecki P."/>
            <person name="Heitman J."/>
            <person name="Hesse C."/>
            <person name="Hori C."/>
            <person name="Igarashi K."/>
            <person name="Jurgens J.A."/>
            <person name="Kallen N."/>
            <person name="Kersten P."/>
            <person name="Kohler A."/>
            <person name="Kuees U."/>
            <person name="Kumar T.K.A."/>
            <person name="Kuo A."/>
            <person name="LaButti K."/>
            <person name="Larrondo L.F."/>
            <person name="Lindquist E."/>
            <person name="Ling A."/>
            <person name="Lombard V."/>
            <person name="Lucas S."/>
            <person name="Lundell T."/>
            <person name="Martin R."/>
            <person name="McLaughlin D.J."/>
            <person name="Morgenstern I."/>
            <person name="Morin E."/>
            <person name="Murat C."/>
            <person name="Nagy L.G."/>
            <person name="Nolan M."/>
            <person name="Ohm R.A."/>
            <person name="Patyshakuliyeva A."/>
            <person name="Rokas A."/>
            <person name="Ruiz-Duenas F.J."/>
            <person name="Sabat G."/>
            <person name="Salamov A."/>
            <person name="Samejima M."/>
            <person name="Schmutz J."/>
            <person name="Slot J.C."/>
            <person name="St John F."/>
            <person name="Stenlid J."/>
            <person name="Sun H."/>
            <person name="Sun S."/>
            <person name="Syed K."/>
            <person name="Tsang A."/>
            <person name="Wiebenga A."/>
            <person name="Young D."/>
            <person name="Pisabarro A."/>
            <person name="Eastwood D.C."/>
            <person name="Martin F."/>
            <person name="Cullen D."/>
            <person name="Grigoriev I.V."/>
            <person name="Hibbett D.S."/>
        </authorList>
    </citation>
    <scope>NUCLEOTIDE SEQUENCE [LARGE SCALE GENOMIC DNA]</scope>
    <source>
        <strain evidence="4">TFB10046</strain>
    </source>
</reference>